<comment type="subcellular location">
    <subcellularLocation>
        <location evidence="1 7">Cell membrane</location>
        <topology evidence="1 7">Multi-pass membrane protein</topology>
    </subcellularLocation>
</comment>
<name>A0A366LXP3_9ACTN</name>
<dbReference type="PANTHER" id="PTHR43227:SF11">
    <property type="entry name" value="BLL4140 PROTEIN"/>
    <property type="match status" value="1"/>
</dbReference>
<keyword evidence="11" id="KW-1185">Reference proteome</keyword>
<dbReference type="GO" id="GO:0055085">
    <property type="term" value="P:transmembrane transport"/>
    <property type="evidence" value="ECO:0007669"/>
    <property type="project" value="InterPro"/>
</dbReference>
<protein>
    <submittedName>
        <fullName evidence="10">Sugar ABC transporter permease</fullName>
    </submittedName>
</protein>
<dbReference type="CDD" id="cd06261">
    <property type="entry name" value="TM_PBP2"/>
    <property type="match status" value="1"/>
</dbReference>
<dbReference type="RefSeq" id="WP_113982402.1">
    <property type="nucleotide sequence ID" value="NZ_QMEY01000008.1"/>
</dbReference>
<evidence type="ECO:0000256" key="8">
    <source>
        <dbReference type="SAM" id="MobiDB-lite"/>
    </source>
</evidence>
<dbReference type="EMBL" id="QMEY01000008">
    <property type="protein sequence ID" value="RBQ18323.1"/>
    <property type="molecule type" value="Genomic_DNA"/>
</dbReference>
<dbReference type="Gene3D" id="1.10.3720.10">
    <property type="entry name" value="MetI-like"/>
    <property type="match status" value="1"/>
</dbReference>
<dbReference type="PROSITE" id="PS50928">
    <property type="entry name" value="ABC_TM1"/>
    <property type="match status" value="1"/>
</dbReference>
<accession>A0A366LXP3</accession>
<keyword evidence="6 7" id="KW-0472">Membrane</keyword>
<feature type="domain" description="ABC transmembrane type-1" evidence="9">
    <location>
        <begin position="95"/>
        <end position="312"/>
    </location>
</feature>
<evidence type="ECO:0000256" key="5">
    <source>
        <dbReference type="ARBA" id="ARBA00022989"/>
    </source>
</evidence>
<feature type="transmembrane region" description="Helical" evidence="7">
    <location>
        <begin position="291"/>
        <end position="312"/>
    </location>
</feature>
<evidence type="ECO:0000256" key="7">
    <source>
        <dbReference type="RuleBase" id="RU363032"/>
    </source>
</evidence>
<dbReference type="SUPFAM" id="SSF161098">
    <property type="entry name" value="MetI-like"/>
    <property type="match status" value="1"/>
</dbReference>
<feature type="transmembrane region" description="Helical" evidence="7">
    <location>
        <begin position="36"/>
        <end position="64"/>
    </location>
</feature>
<evidence type="ECO:0000256" key="4">
    <source>
        <dbReference type="ARBA" id="ARBA00022692"/>
    </source>
</evidence>
<organism evidence="10 11">
    <name type="scientific">Spongiactinospora rosea</name>
    <dbReference type="NCBI Taxonomy" id="2248750"/>
    <lineage>
        <taxon>Bacteria</taxon>
        <taxon>Bacillati</taxon>
        <taxon>Actinomycetota</taxon>
        <taxon>Actinomycetes</taxon>
        <taxon>Streptosporangiales</taxon>
        <taxon>Streptosporangiaceae</taxon>
        <taxon>Spongiactinospora</taxon>
    </lineage>
</organism>
<evidence type="ECO:0000259" key="9">
    <source>
        <dbReference type="PROSITE" id="PS50928"/>
    </source>
</evidence>
<dbReference type="PANTHER" id="PTHR43227">
    <property type="entry name" value="BLL4140 PROTEIN"/>
    <property type="match status" value="1"/>
</dbReference>
<dbReference type="OrthoDB" id="34224at2"/>
<feature type="transmembrane region" description="Helical" evidence="7">
    <location>
        <begin position="180"/>
        <end position="204"/>
    </location>
</feature>
<evidence type="ECO:0000256" key="1">
    <source>
        <dbReference type="ARBA" id="ARBA00004651"/>
    </source>
</evidence>
<comment type="similarity">
    <text evidence="7">Belongs to the binding-protein-dependent transport system permease family.</text>
</comment>
<dbReference type="GO" id="GO:0005886">
    <property type="term" value="C:plasma membrane"/>
    <property type="evidence" value="ECO:0007669"/>
    <property type="project" value="UniProtKB-SubCell"/>
</dbReference>
<feature type="transmembrane region" description="Helical" evidence="7">
    <location>
        <begin position="225"/>
        <end position="247"/>
    </location>
</feature>
<dbReference type="InterPro" id="IPR035906">
    <property type="entry name" value="MetI-like_sf"/>
</dbReference>
<evidence type="ECO:0000256" key="3">
    <source>
        <dbReference type="ARBA" id="ARBA00022475"/>
    </source>
</evidence>
<dbReference type="Proteomes" id="UP000253303">
    <property type="component" value="Unassembled WGS sequence"/>
</dbReference>
<evidence type="ECO:0000256" key="6">
    <source>
        <dbReference type="ARBA" id="ARBA00023136"/>
    </source>
</evidence>
<dbReference type="Pfam" id="PF00528">
    <property type="entry name" value="BPD_transp_1"/>
    <property type="match status" value="1"/>
</dbReference>
<feature type="transmembrane region" description="Helical" evidence="7">
    <location>
        <begin position="132"/>
        <end position="152"/>
    </location>
</feature>
<proteinExistence type="inferred from homology"/>
<gene>
    <name evidence="10" type="ORF">DP939_20865</name>
</gene>
<evidence type="ECO:0000313" key="11">
    <source>
        <dbReference type="Proteomes" id="UP000253303"/>
    </source>
</evidence>
<dbReference type="InterPro" id="IPR000515">
    <property type="entry name" value="MetI-like"/>
</dbReference>
<comment type="caution">
    <text evidence="10">The sequence shown here is derived from an EMBL/GenBank/DDBJ whole genome shotgun (WGS) entry which is preliminary data.</text>
</comment>
<evidence type="ECO:0000256" key="2">
    <source>
        <dbReference type="ARBA" id="ARBA00022448"/>
    </source>
</evidence>
<keyword evidence="4 7" id="KW-0812">Transmembrane</keyword>
<keyword evidence="5 7" id="KW-1133">Transmembrane helix</keyword>
<evidence type="ECO:0000313" key="10">
    <source>
        <dbReference type="EMBL" id="RBQ18323.1"/>
    </source>
</evidence>
<keyword evidence="2 7" id="KW-0813">Transport</keyword>
<feature type="transmembrane region" description="Helical" evidence="7">
    <location>
        <begin position="101"/>
        <end position="120"/>
    </location>
</feature>
<feature type="region of interest" description="Disordered" evidence="8">
    <location>
        <begin position="1"/>
        <end position="26"/>
    </location>
</feature>
<keyword evidence="3" id="KW-1003">Cell membrane</keyword>
<dbReference type="AlphaFoldDB" id="A0A366LXP3"/>
<sequence>MADTTTGATVAPTPKPARVPAGPAPTSALTQQHRKLYWPLVAPALAVYLLLFVGPALSGIWISFQSWRGSGDQMKYVGTRNYERLWNDTAFTTAFWNSLKILVICGVVIFALAFVISALLRGMRFRRGLQALLFLPYIISPIAIGVGLGLLLDPNGIVNAGLRGVGLSSLARPWLSPDRLFTTILVGVIWVTTGFYVMLLMAGADRIPGYFYEDSQLAGANKLQQWWYVTLPLSWDVIAISAVLWVINALKIFEFIYAFTGTTDAPPEQARTVPIYQFIMTMGGRSPAYEMGYGCAMGVVMVALIVVLVVLIRRVMRREAVTF</sequence>
<dbReference type="InterPro" id="IPR050809">
    <property type="entry name" value="UgpAE/MalFG_permease"/>
</dbReference>
<reference evidence="10 11" key="1">
    <citation type="submission" date="2018-06" db="EMBL/GenBank/DDBJ databases">
        <title>Sphaerisporangium craniellae sp. nov., isolated from a marine sponge in the South China Sea.</title>
        <authorList>
            <person name="Li L."/>
        </authorList>
    </citation>
    <scope>NUCLEOTIDE SEQUENCE [LARGE SCALE GENOMIC DNA]</scope>
    <source>
        <strain evidence="10 11">LHW63015</strain>
    </source>
</reference>